<sequence>MVPMVDSQNVLAREHISEINDHFGRSTYKTIDTSWKFHAWAESDTFALAEFKALFGKQKTNGKKLDSRDLKVLREEPHSSEKRSKLISAFVRQGWRLVAAQKIPWQLLKDMEDTSLAISLNAVISDSDGRTIEENPILMKGPLANFFLARLAREIAGETGLQTMTFDQNSYSSHALKDGAARAQVSSEIALNITLPIVVPPGIEALNVGYYAELRDEFRQTRDRLNTISDALSVQMGLNTAPNERVFFERVQDAHSDFLHAMHRAEHTMRQETYGRMLNGALTVGASLVGTGLGFAFTNAFVGGLIGAGGGSLLSFLGSKQSTIVRDDYGDMARQAVMARAKVSKQLATQNRVLQNHLGL</sequence>
<evidence type="ECO:0000313" key="1">
    <source>
        <dbReference type="EMBL" id="SMY08082.1"/>
    </source>
</evidence>
<evidence type="ECO:0000313" key="2">
    <source>
        <dbReference type="Proteomes" id="UP000201613"/>
    </source>
</evidence>
<dbReference type="Proteomes" id="UP000201613">
    <property type="component" value="Unassembled WGS sequence"/>
</dbReference>
<dbReference type="AlphaFoldDB" id="A0A238LER6"/>
<proteinExistence type="predicted"/>
<protein>
    <submittedName>
        <fullName evidence="1">Uncharacterized protein</fullName>
    </submittedName>
</protein>
<gene>
    <name evidence="1" type="ORF">LOM8899_02230</name>
</gene>
<dbReference type="EMBL" id="FXZK01000003">
    <property type="protein sequence ID" value="SMY08082.1"/>
    <property type="molecule type" value="Genomic_DNA"/>
</dbReference>
<keyword evidence="2" id="KW-1185">Reference proteome</keyword>
<organism evidence="1 2">
    <name type="scientific">Flavimaricola marinus</name>
    <dbReference type="NCBI Taxonomy" id="1819565"/>
    <lineage>
        <taxon>Bacteria</taxon>
        <taxon>Pseudomonadati</taxon>
        <taxon>Pseudomonadota</taxon>
        <taxon>Alphaproteobacteria</taxon>
        <taxon>Rhodobacterales</taxon>
        <taxon>Paracoccaceae</taxon>
        <taxon>Flavimaricola</taxon>
    </lineage>
</organism>
<dbReference type="RefSeq" id="WP_133065021.1">
    <property type="nucleotide sequence ID" value="NZ_FXZK01000003.1"/>
</dbReference>
<accession>A0A238LER6</accession>
<reference evidence="1 2" key="1">
    <citation type="submission" date="2017-05" db="EMBL/GenBank/DDBJ databases">
        <authorList>
            <person name="Song R."/>
            <person name="Chenine A.L."/>
            <person name="Ruprecht R.M."/>
        </authorList>
    </citation>
    <scope>NUCLEOTIDE SEQUENCE [LARGE SCALE GENOMIC DNA]</scope>
    <source>
        <strain evidence="1 2">CECT 8899</strain>
    </source>
</reference>
<name>A0A238LER6_9RHOB</name>